<comment type="caution">
    <text evidence="2">The sequence shown here is derived from an EMBL/GenBank/DDBJ whole genome shotgun (WGS) entry which is preliminary data.</text>
</comment>
<dbReference type="Pfam" id="PF04258">
    <property type="entry name" value="Peptidase_A22B"/>
    <property type="match status" value="1"/>
</dbReference>
<feature type="transmembrane region" description="Helical" evidence="1">
    <location>
        <begin position="256"/>
        <end position="274"/>
    </location>
</feature>
<name>A0A1F7W5G6_9BACT</name>
<feature type="transmembrane region" description="Helical" evidence="1">
    <location>
        <begin position="127"/>
        <end position="143"/>
    </location>
</feature>
<evidence type="ECO:0000256" key="1">
    <source>
        <dbReference type="SAM" id="Phobius"/>
    </source>
</evidence>
<evidence type="ECO:0000313" key="3">
    <source>
        <dbReference type="Proteomes" id="UP000177331"/>
    </source>
</evidence>
<dbReference type="GO" id="GO:0042500">
    <property type="term" value="F:aspartic endopeptidase activity, intramembrane cleaving"/>
    <property type="evidence" value="ECO:0007669"/>
    <property type="project" value="InterPro"/>
</dbReference>
<keyword evidence="1" id="KW-0472">Membrane</keyword>
<evidence type="ECO:0000313" key="2">
    <source>
        <dbReference type="EMBL" id="OGL97354.1"/>
    </source>
</evidence>
<feature type="transmembrane region" description="Helical" evidence="1">
    <location>
        <begin position="232"/>
        <end position="249"/>
    </location>
</feature>
<reference evidence="2 3" key="1">
    <citation type="journal article" date="2016" name="Nat. Commun.">
        <title>Thousands of microbial genomes shed light on interconnected biogeochemical processes in an aquifer system.</title>
        <authorList>
            <person name="Anantharaman K."/>
            <person name="Brown C.T."/>
            <person name="Hug L.A."/>
            <person name="Sharon I."/>
            <person name="Castelle C.J."/>
            <person name="Probst A.J."/>
            <person name="Thomas B.C."/>
            <person name="Singh A."/>
            <person name="Wilkins M.J."/>
            <person name="Karaoz U."/>
            <person name="Brodie E.L."/>
            <person name="Williams K.H."/>
            <person name="Hubbard S.S."/>
            <person name="Banfield J.F."/>
        </authorList>
    </citation>
    <scope>NUCLEOTIDE SEQUENCE [LARGE SCALE GENOMIC DNA]</scope>
</reference>
<dbReference type="Proteomes" id="UP000177331">
    <property type="component" value="Unassembled WGS sequence"/>
</dbReference>
<keyword evidence="1" id="KW-0812">Transmembrane</keyword>
<feature type="transmembrane region" description="Helical" evidence="1">
    <location>
        <begin position="280"/>
        <end position="299"/>
    </location>
</feature>
<protein>
    <submittedName>
        <fullName evidence="2">Uncharacterized protein</fullName>
    </submittedName>
</protein>
<feature type="transmembrane region" description="Helical" evidence="1">
    <location>
        <begin position="71"/>
        <end position="92"/>
    </location>
</feature>
<feature type="transmembrane region" description="Helical" evidence="1">
    <location>
        <begin position="149"/>
        <end position="168"/>
    </location>
</feature>
<accession>A0A1F7W5G6</accession>
<gene>
    <name evidence="2" type="ORF">A2318_02720</name>
</gene>
<dbReference type="GO" id="GO:0016020">
    <property type="term" value="C:membrane"/>
    <property type="evidence" value="ECO:0007669"/>
    <property type="project" value="InterPro"/>
</dbReference>
<proteinExistence type="predicted"/>
<sequence>MDTFNEIDHQFLFDQAFFITLAVTIHLLMLWLLKDKLSIVRSGTLFNMIRTTTTDDKTDGENRVDEKRSMLYSAIFLGVILAVGVTGFVHLLKIVTGAQIGFFLVTTQSLAFSIMMLGRFFPNHHRVVFAISLCVSVLFGYIWHTFDNWIVADLTALCVSLIVLYSVARPVPILHLVSASGAIILYDLWGVWGTSSVGGGAIVNIAQTMMETRLPPMAFLCPTLPPMINNDFHSLLGLGDVVIPAYVTITAAVYRLHWFVLGAYALGILGSGIILQHVSIGVPAMVPILPLMLVTLFLAGKYKKITFA</sequence>
<feature type="transmembrane region" description="Helical" evidence="1">
    <location>
        <begin position="12"/>
        <end position="33"/>
    </location>
</feature>
<organism evidence="2 3">
    <name type="scientific">Candidatus Uhrbacteria bacterium RIFOXYB2_FULL_45_11</name>
    <dbReference type="NCBI Taxonomy" id="1802421"/>
    <lineage>
        <taxon>Bacteria</taxon>
        <taxon>Candidatus Uhriibacteriota</taxon>
    </lineage>
</organism>
<feature type="transmembrane region" description="Helical" evidence="1">
    <location>
        <begin position="98"/>
        <end position="120"/>
    </location>
</feature>
<dbReference type="InterPro" id="IPR007369">
    <property type="entry name" value="Peptidase_A22B_SPP"/>
</dbReference>
<dbReference type="STRING" id="1802421.A2318_02720"/>
<keyword evidence="1" id="KW-1133">Transmembrane helix</keyword>
<dbReference type="EMBL" id="MGFD01000050">
    <property type="protein sequence ID" value="OGL97354.1"/>
    <property type="molecule type" value="Genomic_DNA"/>
</dbReference>
<dbReference type="AlphaFoldDB" id="A0A1F7W5G6"/>